<dbReference type="CDD" id="cd06661">
    <property type="entry name" value="GGCT_like"/>
    <property type="match status" value="1"/>
</dbReference>
<name>A0A8B7Y1R6_ACAPL</name>
<dbReference type="OrthoDB" id="113620at2759"/>
<sequence length="218" mass="25017">MNCYLLVLLQRQHRPPPTSIIVVISPLIALKKHQMETWCILVNVMAKYHLLFVYGTLKRGQPNAEQFGPENGVAKYFGQARTVQKWPLVIASQCNIPYLLDMEGSGNNVLGEIYEVDDEMLQHCDFFEGCPGYYQRTSIRVQLTEDSTGSRVKGDTEEVWVYILQDFKDHLLELPQYECYDSYGAHGLVYVSMYERLRNSTDHKAEVKKSEAQGVSLQ</sequence>
<evidence type="ECO:0000313" key="6">
    <source>
        <dbReference type="RefSeq" id="XP_022087113.1"/>
    </source>
</evidence>
<dbReference type="PANTHER" id="PTHR12510:SF4">
    <property type="entry name" value="GAMMA-GLUTAMYLAMINECYCLOTRANSFERASE"/>
    <property type="match status" value="1"/>
</dbReference>
<accession>A0A8B7Y1R6</accession>
<comment type="similarity">
    <text evidence="1 3">Belongs to the gamma-glutamylcyclotransferase family.</text>
</comment>
<dbReference type="InterPro" id="IPR039126">
    <property type="entry name" value="GGACT"/>
</dbReference>
<feature type="active site" description="Proton acceptor" evidence="2">
    <location>
        <position position="128"/>
    </location>
</feature>
<dbReference type="Pfam" id="PF06094">
    <property type="entry name" value="GGACT"/>
    <property type="match status" value="1"/>
</dbReference>
<dbReference type="PANTHER" id="PTHR12510">
    <property type="entry name" value="TROPONIN C-AKIN-1 PROTEIN"/>
    <property type="match status" value="1"/>
</dbReference>
<dbReference type="SUPFAM" id="SSF110857">
    <property type="entry name" value="Gamma-glutamyl cyclotransferase-like"/>
    <property type="match status" value="1"/>
</dbReference>
<reference evidence="6" key="1">
    <citation type="submission" date="2025-08" db="UniProtKB">
        <authorList>
            <consortium name="RefSeq"/>
        </authorList>
    </citation>
    <scope>IDENTIFICATION</scope>
</reference>
<protein>
    <recommendedName>
        <fullName evidence="3">Gamma-glutamylcyclotransferase family protein</fullName>
    </recommendedName>
</protein>
<dbReference type="RefSeq" id="XP_022087113.1">
    <property type="nucleotide sequence ID" value="XM_022231421.1"/>
</dbReference>
<dbReference type="Proteomes" id="UP000694845">
    <property type="component" value="Unplaced"/>
</dbReference>
<evidence type="ECO:0000256" key="3">
    <source>
        <dbReference type="RuleBase" id="RU367036"/>
    </source>
</evidence>
<dbReference type="GeneID" id="110977371"/>
<evidence type="ECO:0000259" key="4">
    <source>
        <dbReference type="Pfam" id="PF06094"/>
    </source>
</evidence>
<gene>
    <name evidence="6" type="primary">LOC110977371</name>
</gene>
<evidence type="ECO:0000256" key="1">
    <source>
        <dbReference type="ARBA" id="ARBA00008861"/>
    </source>
</evidence>
<dbReference type="KEGG" id="aplc:110977371"/>
<proteinExistence type="inferred from homology"/>
<dbReference type="AlphaFoldDB" id="A0A8B7Y1R6"/>
<evidence type="ECO:0000313" key="5">
    <source>
        <dbReference type="Proteomes" id="UP000694845"/>
    </source>
</evidence>
<dbReference type="InterPro" id="IPR036568">
    <property type="entry name" value="GGCT-like_sf"/>
</dbReference>
<dbReference type="InterPro" id="IPR009288">
    <property type="entry name" value="AIG2-like_dom"/>
</dbReference>
<dbReference type="InterPro" id="IPR013024">
    <property type="entry name" value="GGCT-like"/>
</dbReference>
<organism evidence="5 6">
    <name type="scientific">Acanthaster planci</name>
    <name type="common">Crown-of-thorns starfish</name>
    <dbReference type="NCBI Taxonomy" id="133434"/>
    <lineage>
        <taxon>Eukaryota</taxon>
        <taxon>Metazoa</taxon>
        <taxon>Echinodermata</taxon>
        <taxon>Eleutherozoa</taxon>
        <taxon>Asterozoa</taxon>
        <taxon>Asteroidea</taxon>
        <taxon>Valvatacea</taxon>
        <taxon>Valvatida</taxon>
        <taxon>Acanthasteridae</taxon>
        <taxon>Acanthaster</taxon>
    </lineage>
</organism>
<dbReference type="GO" id="GO:0005829">
    <property type="term" value="C:cytosol"/>
    <property type="evidence" value="ECO:0007669"/>
    <property type="project" value="TreeGrafter"/>
</dbReference>
<feature type="domain" description="Gamma-glutamylcyclotransferase AIG2-like" evidence="4">
    <location>
        <begin position="51"/>
        <end position="178"/>
    </location>
</feature>
<dbReference type="GO" id="GO:0061929">
    <property type="term" value="F:gamma-glutamylaminecyclotransferase activity"/>
    <property type="evidence" value="ECO:0007669"/>
    <property type="project" value="InterPro"/>
</dbReference>
<keyword evidence="5" id="KW-1185">Reference proteome</keyword>
<evidence type="ECO:0000256" key="2">
    <source>
        <dbReference type="PIRSR" id="PIRSR639126-1"/>
    </source>
</evidence>
<dbReference type="Gene3D" id="3.10.490.10">
    <property type="entry name" value="Gamma-glutamyl cyclotransferase-like"/>
    <property type="match status" value="1"/>
</dbReference>